<dbReference type="EMBL" id="LATX01001643">
    <property type="protein sequence ID" value="KTB39710.1"/>
    <property type="molecule type" value="Genomic_DNA"/>
</dbReference>
<evidence type="ECO:0000313" key="2">
    <source>
        <dbReference type="Proteomes" id="UP000054988"/>
    </source>
</evidence>
<evidence type="ECO:0000313" key="1">
    <source>
        <dbReference type="EMBL" id="KTB39710.1"/>
    </source>
</evidence>
<accession>A0A0W0FUA1</accession>
<organism evidence="1 2">
    <name type="scientific">Moniliophthora roreri</name>
    <name type="common">Frosty pod rot fungus</name>
    <name type="synonym">Monilia roreri</name>
    <dbReference type="NCBI Taxonomy" id="221103"/>
    <lineage>
        <taxon>Eukaryota</taxon>
        <taxon>Fungi</taxon>
        <taxon>Dikarya</taxon>
        <taxon>Basidiomycota</taxon>
        <taxon>Agaricomycotina</taxon>
        <taxon>Agaricomycetes</taxon>
        <taxon>Agaricomycetidae</taxon>
        <taxon>Agaricales</taxon>
        <taxon>Marasmiineae</taxon>
        <taxon>Marasmiaceae</taxon>
        <taxon>Moniliophthora</taxon>
    </lineage>
</organism>
<protein>
    <submittedName>
        <fullName evidence="1">Uncharacterized protein</fullName>
    </submittedName>
</protein>
<gene>
    <name evidence="1" type="ORF">WG66_7703</name>
</gene>
<name>A0A0W0FUA1_MONRR</name>
<reference evidence="1 2" key="1">
    <citation type="submission" date="2015-12" db="EMBL/GenBank/DDBJ databases">
        <title>Draft genome sequence of Moniliophthora roreri, the causal agent of frosty pod rot of cacao.</title>
        <authorList>
            <person name="Aime M.C."/>
            <person name="Diaz-Valderrama J.R."/>
            <person name="Kijpornyongpan T."/>
            <person name="Phillips-Mora W."/>
        </authorList>
    </citation>
    <scope>NUCLEOTIDE SEQUENCE [LARGE SCALE GENOMIC DNA]</scope>
    <source>
        <strain evidence="1 2">MCA 2952</strain>
    </source>
</reference>
<sequence length="201" mass="21828">MVSGEETVVYTDPGSRSLSHLHRCEILVASKRLYLAHTPKVQPPSEYAMGHPNPKLIGNLSTSSTEALSACCRSLSSSIGLGSKGDSSSSFNYLGASSYHGSGCAIGFKVVIANTRRPVDTPPITSSSSLISACTYMWESTRIQLQLHTLPGFWQDLSTLSGVVIITFAIQTAWLLENYKEVESHLHEATRIKDTRVKTPL</sequence>
<dbReference type="AlphaFoldDB" id="A0A0W0FUA1"/>
<comment type="caution">
    <text evidence="1">The sequence shown here is derived from an EMBL/GenBank/DDBJ whole genome shotgun (WGS) entry which is preliminary data.</text>
</comment>
<proteinExistence type="predicted"/>
<dbReference type="Proteomes" id="UP000054988">
    <property type="component" value="Unassembled WGS sequence"/>
</dbReference>